<dbReference type="Pfam" id="PF00224">
    <property type="entry name" value="PK"/>
    <property type="match status" value="1"/>
</dbReference>
<comment type="catalytic activity">
    <reaction evidence="14">
        <text>pyruvate + ATP = phosphoenolpyruvate + ADP + H(+)</text>
        <dbReference type="Rhea" id="RHEA:18157"/>
        <dbReference type="ChEBI" id="CHEBI:15361"/>
        <dbReference type="ChEBI" id="CHEBI:15378"/>
        <dbReference type="ChEBI" id="CHEBI:30616"/>
        <dbReference type="ChEBI" id="CHEBI:58702"/>
        <dbReference type="ChEBI" id="CHEBI:456216"/>
        <dbReference type="EC" id="2.7.1.40"/>
    </reaction>
</comment>
<dbReference type="Gene3D" id="3.40.1380.20">
    <property type="entry name" value="Pyruvate kinase, C-terminal domain"/>
    <property type="match status" value="1"/>
</dbReference>
<dbReference type="InterPro" id="IPR011037">
    <property type="entry name" value="Pyrv_Knase-like_insert_dom_sf"/>
</dbReference>
<evidence type="ECO:0000256" key="5">
    <source>
        <dbReference type="ARBA" id="ARBA00022679"/>
    </source>
</evidence>
<dbReference type="NCBIfam" id="TIGR01064">
    <property type="entry name" value="pyruv_kin"/>
    <property type="match status" value="1"/>
</dbReference>
<comment type="caution">
    <text evidence="17">The sequence shown here is derived from an EMBL/GenBank/DDBJ whole genome shotgun (WGS) entry which is preliminary data.</text>
</comment>
<dbReference type="InterPro" id="IPR015793">
    <property type="entry name" value="Pyrv_Knase_brl"/>
</dbReference>
<evidence type="ECO:0000313" key="18">
    <source>
        <dbReference type="Proteomes" id="UP001198830"/>
    </source>
</evidence>
<keyword evidence="6" id="KW-0479">Metal-binding</keyword>
<dbReference type="GO" id="GO:0016301">
    <property type="term" value="F:kinase activity"/>
    <property type="evidence" value="ECO:0007669"/>
    <property type="project" value="UniProtKB-KW"/>
</dbReference>
<dbReference type="InterPro" id="IPR040442">
    <property type="entry name" value="Pyrv_kinase-like_dom_sf"/>
</dbReference>
<protein>
    <recommendedName>
        <fullName evidence="4 13">Pyruvate kinase</fullName>
        <ecNumber evidence="4 13">2.7.1.40</ecNumber>
    </recommendedName>
</protein>
<comment type="similarity">
    <text evidence="3 14">Belongs to the pyruvate kinase family.</text>
</comment>
<feature type="domain" description="Pyruvate kinase C-terminal" evidence="16">
    <location>
        <begin position="295"/>
        <end position="407"/>
    </location>
</feature>
<dbReference type="Proteomes" id="UP001198830">
    <property type="component" value="Unassembled WGS sequence"/>
</dbReference>
<dbReference type="InterPro" id="IPR015795">
    <property type="entry name" value="Pyrv_Knase_C"/>
</dbReference>
<dbReference type="InterPro" id="IPR018209">
    <property type="entry name" value="Pyrv_Knase_AS"/>
</dbReference>
<evidence type="ECO:0000256" key="3">
    <source>
        <dbReference type="ARBA" id="ARBA00008663"/>
    </source>
</evidence>
<dbReference type="Gene3D" id="3.20.20.60">
    <property type="entry name" value="Phosphoenolpyruvate-binding domains"/>
    <property type="match status" value="1"/>
</dbReference>
<keyword evidence="12 17" id="KW-0670">Pyruvate</keyword>
<evidence type="ECO:0000256" key="7">
    <source>
        <dbReference type="ARBA" id="ARBA00022741"/>
    </source>
</evidence>
<name>A0ABS8H4B4_9SPHN</name>
<gene>
    <name evidence="17" type="primary">pyk</name>
    <name evidence="17" type="ORF">LL253_11785</name>
</gene>
<evidence type="ECO:0000256" key="12">
    <source>
        <dbReference type="ARBA" id="ARBA00023317"/>
    </source>
</evidence>
<keyword evidence="18" id="KW-1185">Reference proteome</keyword>
<keyword evidence="5 14" id="KW-0808">Transferase</keyword>
<evidence type="ECO:0000256" key="8">
    <source>
        <dbReference type="ARBA" id="ARBA00022777"/>
    </source>
</evidence>
<evidence type="ECO:0000313" key="17">
    <source>
        <dbReference type="EMBL" id="MCC4233369.1"/>
    </source>
</evidence>
<evidence type="ECO:0000256" key="14">
    <source>
        <dbReference type="RuleBase" id="RU000504"/>
    </source>
</evidence>
<evidence type="ECO:0000256" key="11">
    <source>
        <dbReference type="ARBA" id="ARBA00023152"/>
    </source>
</evidence>
<accession>A0ABS8H4B4</accession>
<dbReference type="InterPro" id="IPR015806">
    <property type="entry name" value="Pyrv_Knase_insert_dom_sf"/>
</dbReference>
<dbReference type="InterPro" id="IPR001697">
    <property type="entry name" value="Pyr_Knase"/>
</dbReference>
<evidence type="ECO:0000256" key="9">
    <source>
        <dbReference type="ARBA" id="ARBA00022840"/>
    </source>
</evidence>
<dbReference type="PROSITE" id="PS00110">
    <property type="entry name" value="PYRUVATE_KINASE"/>
    <property type="match status" value="1"/>
</dbReference>
<evidence type="ECO:0000256" key="10">
    <source>
        <dbReference type="ARBA" id="ARBA00022842"/>
    </source>
</evidence>
<dbReference type="PANTHER" id="PTHR11817">
    <property type="entry name" value="PYRUVATE KINASE"/>
    <property type="match status" value="1"/>
</dbReference>
<dbReference type="SUPFAM" id="SSF51621">
    <property type="entry name" value="Phosphoenolpyruvate/pyruvate domain"/>
    <property type="match status" value="1"/>
</dbReference>
<comment type="cofactor">
    <cofactor evidence="1">
        <name>K(+)</name>
        <dbReference type="ChEBI" id="CHEBI:29103"/>
    </cofactor>
</comment>
<evidence type="ECO:0000259" key="15">
    <source>
        <dbReference type="Pfam" id="PF00224"/>
    </source>
</evidence>
<evidence type="ECO:0000256" key="13">
    <source>
        <dbReference type="NCBIfam" id="TIGR01064"/>
    </source>
</evidence>
<dbReference type="PRINTS" id="PR01050">
    <property type="entry name" value="PYRUVTKNASE"/>
</dbReference>
<evidence type="ECO:0000256" key="4">
    <source>
        <dbReference type="ARBA" id="ARBA00012142"/>
    </source>
</evidence>
<dbReference type="InterPro" id="IPR036918">
    <property type="entry name" value="Pyrv_Knase_C_sf"/>
</dbReference>
<dbReference type="GO" id="GO:0004743">
    <property type="term" value="F:pyruvate kinase activity"/>
    <property type="evidence" value="ECO:0007669"/>
    <property type="project" value="UniProtKB-EC"/>
</dbReference>
<keyword evidence="9" id="KW-0067">ATP-binding</keyword>
<keyword evidence="7" id="KW-0547">Nucleotide-binding</keyword>
<keyword evidence="10 14" id="KW-0460">Magnesium</keyword>
<evidence type="ECO:0000256" key="1">
    <source>
        <dbReference type="ARBA" id="ARBA00001958"/>
    </source>
</evidence>
<keyword evidence="8 14" id="KW-0418">Kinase</keyword>
<comment type="pathway">
    <text evidence="2 14">Carbohydrate degradation; glycolysis; pyruvate from D-glyceraldehyde 3-phosphate: step 5/5.</text>
</comment>
<evidence type="ECO:0000256" key="2">
    <source>
        <dbReference type="ARBA" id="ARBA00004997"/>
    </source>
</evidence>
<dbReference type="SUPFAM" id="SSF52935">
    <property type="entry name" value="PK C-terminal domain-like"/>
    <property type="match status" value="1"/>
</dbReference>
<dbReference type="EC" id="2.7.1.40" evidence="4 13"/>
<dbReference type="Pfam" id="PF02887">
    <property type="entry name" value="PK_C"/>
    <property type="match status" value="1"/>
</dbReference>
<dbReference type="EMBL" id="JAJGNP010000008">
    <property type="protein sequence ID" value="MCC4233369.1"/>
    <property type="molecule type" value="Genomic_DNA"/>
</dbReference>
<dbReference type="RefSeq" id="WP_228227276.1">
    <property type="nucleotide sequence ID" value="NZ_JAJGNP010000008.1"/>
</dbReference>
<dbReference type="InterPro" id="IPR015813">
    <property type="entry name" value="Pyrv/PenolPyrv_kinase-like_dom"/>
</dbReference>
<reference evidence="17 18" key="1">
    <citation type="submission" date="2021-10" db="EMBL/GenBank/DDBJ databases">
        <title>The diversity and Nitrogen Metabolism of Culturable Nitrate-Utilizing Bacteria Within the Oxygen Minimum Zone of the Changjiang (Yangtze River)Estuary.</title>
        <authorList>
            <person name="Zhang D."/>
            <person name="Zheng J."/>
            <person name="Liu S."/>
            <person name="He W."/>
        </authorList>
    </citation>
    <scope>NUCLEOTIDE SEQUENCE [LARGE SCALE GENOMIC DNA]</scope>
    <source>
        <strain evidence="17 18">FXH275-2</strain>
    </source>
</reference>
<evidence type="ECO:0000256" key="6">
    <source>
        <dbReference type="ARBA" id="ARBA00022723"/>
    </source>
</evidence>
<feature type="domain" description="Pyruvate kinase barrel" evidence="15">
    <location>
        <begin position="4"/>
        <end position="262"/>
    </location>
</feature>
<evidence type="ECO:0000259" key="16">
    <source>
        <dbReference type="Pfam" id="PF02887"/>
    </source>
</evidence>
<dbReference type="Gene3D" id="2.40.33.10">
    <property type="entry name" value="PK beta-barrel domain-like"/>
    <property type="match status" value="1"/>
</dbReference>
<proteinExistence type="inferred from homology"/>
<sequence length="418" mass="44246">MSVARPVGILQDLQGPKIRVGTLHDGPRQVEPGDRVVLTLDGADGTIILPHPEIFAAIAPSHQLLIDDGRIRLEAEECQSSSITARVVAGGRTLERKGVNLPDTVVDLPALTAKDRVDLEFGLSVGVDWLALSFVQQPKGLIQAKALIQGRAGLIAKIEKPSALDSLSEIVGEADAVMIARGDLGGEITPEDVPGRQKEIIRLCRQLDRPVIVATQMLESMITTPAPTRAEASDVATAVYDGADAVMLSAETASGQFPVEPVAMMDRIIQRTEGHPFYAASLSATAPEADTSNRAIAAAAVDLANALKAPAIVVFSSTGASGRRIASRRSPRPTALLTTNTAIARRMALVWGIRPLVDAEVTNHDTVPIIPEKAAWQLGLQDSDHSIVVVCGFPFGVPGTTNRIRVIPLSAHETTFAA</sequence>
<keyword evidence="11 14" id="KW-0324">Glycolysis</keyword>
<organism evidence="17 18">
    <name type="scientific">Sphingobium soli</name>
    <dbReference type="NCBI Taxonomy" id="1591116"/>
    <lineage>
        <taxon>Bacteria</taxon>
        <taxon>Pseudomonadati</taxon>
        <taxon>Pseudomonadota</taxon>
        <taxon>Alphaproteobacteria</taxon>
        <taxon>Sphingomonadales</taxon>
        <taxon>Sphingomonadaceae</taxon>
        <taxon>Sphingobium</taxon>
    </lineage>
</organism>
<dbReference type="SUPFAM" id="SSF50800">
    <property type="entry name" value="PK beta-barrel domain-like"/>
    <property type="match status" value="1"/>
</dbReference>